<comment type="caution">
    <text evidence="5">The sequence shown here is derived from an EMBL/GenBank/DDBJ whole genome shotgun (WGS) entry which is preliminary data.</text>
</comment>
<dbReference type="Proteomes" id="UP001597034">
    <property type="component" value="Unassembled WGS sequence"/>
</dbReference>
<proteinExistence type="inferred from homology"/>
<dbReference type="Gene3D" id="3.40.50.300">
    <property type="entry name" value="P-loop containing nucleotide triphosphate hydrolases"/>
    <property type="match status" value="2"/>
</dbReference>
<evidence type="ECO:0000313" key="5">
    <source>
        <dbReference type="EMBL" id="MFD1647859.1"/>
    </source>
</evidence>
<dbReference type="NCBIfam" id="NF045487">
    <property type="entry name" value="ASRP"/>
    <property type="match status" value="1"/>
</dbReference>
<dbReference type="RefSeq" id="WP_256401663.1">
    <property type="nucleotide sequence ID" value="NZ_JANHJR010000004.1"/>
</dbReference>
<dbReference type="InterPro" id="IPR027417">
    <property type="entry name" value="P-loop_NTPase"/>
</dbReference>
<name>A0ABD6DNE1_9EURY</name>
<evidence type="ECO:0000256" key="1">
    <source>
        <dbReference type="ARBA" id="ARBA00023054"/>
    </source>
</evidence>
<evidence type="ECO:0000313" key="6">
    <source>
        <dbReference type="Proteomes" id="UP001597034"/>
    </source>
</evidence>
<comment type="similarity">
    <text evidence="2">Belongs to the Sph1/Sph2 family.</text>
</comment>
<dbReference type="SUPFAM" id="SSF52540">
    <property type="entry name" value="P-loop containing nucleoside triphosphate hydrolases"/>
    <property type="match status" value="1"/>
</dbReference>
<dbReference type="InterPro" id="IPR038729">
    <property type="entry name" value="Rad50/SbcC_AAA"/>
</dbReference>
<dbReference type="PANTHER" id="PTHR32114:SF2">
    <property type="entry name" value="ABC TRANSPORTER ABCH.3"/>
    <property type="match status" value="1"/>
</dbReference>
<feature type="region of interest" description="Disordered" evidence="3">
    <location>
        <begin position="177"/>
        <end position="207"/>
    </location>
</feature>
<reference evidence="5 6" key="1">
    <citation type="journal article" date="2019" name="Int. J. Syst. Evol. Microbiol.">
        <title>The Global Catalogue of Microorganisms (GCM) 10K type strain sequencing project: providing services to taxonomists for standard genome sequencing and annotation.</title>
        <authorList>
            <consortium name="The Broad Institute Genomics Platform"/>
            <consortium name="The Broad Institute Genome Sequencing Center for Infectious Disease"/>
            <person name="Wu L."/>
            <person name="Ma J."/>
        </authorList>
    </citation>
    <scope>NUCLEOTIDE SEQUENCE [LARGE SCALE GENOMIC DNA]</scope>
    <source>
        <strain evidence="5 6">CGMCC 1.10390</strain>
    </source>
</reference>
<dbReference type="SUPFAM" id="SSF57997">
    <property type="entry name" value="Tropomyosin"/>
    <property type="match status" value="1"/>
</dbReference>
<accession>A0ABD6DNE1</accession>
<dbReference type="Pfam" id="PF13476">
    <property type="entry name" value="AAA_23"/>
    <property type="match status" value="1"/>
</dbReference>
<evidence type="ECO:0000256" key="3">
    <source>
        <dbReference type="SAM" id="MobiDB-lite"/>
    </source>
</evidence>
<dbReference type="AlphaFoldDB" id="A0ABD6DNE1"/>
<feature type="region of interest" description="Disordered" evidence="3">
    <location>
        <begin position="332"/>
        <end position="355"/>
    </location>
</feature>
<sequence>MTWTLDIENIAGILDGKTTVEPGLNAVRAENWRGKSSLIRAVETAMGTRSPLTEGAAEGRVTLRTEDDEYEVRLSRQGRTVARNGTPYLEDEYDRACASLYAFLTEDNPIRAAVQNGENLESYLTRPLELENINEQIADLQAERSQVESELNRARSASEKLVSKQTQIASLEEELAELETRREEIEEPPENAGSRDDLSSARAEQERIEGQIERLEKSIERIEENLAEHEAELADLEVPDHSAIEADLERLEERVTEHESDIELLKSVYSANRRVVEEGRTELVSDVERGLVEDSMSCWVCGAETDRGALEDRLEALQGKITELEQDANAYRTEKRELQAKKDEQRQKERRERELEREIGNLESQLEERRESLVRKRDSVEAVTERVAELEETVSDQENELTAVESDIKYTQEKLSDLRSEVETLEERAAQQSTLEDERRSLSDEIEALRTRRERMKTETREAFSEAITEIIETFETSYESARLTSNFDLVVARDGREASLDALSEGEVVLLGLVAALAGYEAYDVADRVPVILVDSLGGLTDRNLHLLVDYLSERSERVVCTAYPEQSSFEGHDIDPAEWDVVSDQVDATA</sequence>
<evidence type="ECO:0000256" key="2">
    <source>
        <dbReference type="ARBA" id="ARBA00049666"/>
    </source>
</evidence>
<feature type="domain" description="Rad50/SbcC-type AAA" evidence="4">
    <location>
        <begin position="5"/>
        <end position="226"/>
    </location>
</feature>
<dbReference type="EMBL" id="JBHUDO010000004">
    <property type="protein sequence ID" value="MFD1647859.1"/>
    <property type="molecule type" value="Genomic_DNA"/>
</dbReference>
<protein>
    <submittedName>
        <fullName evidence="5">Archaea-specific SMC-related protein</fullName>
    </submittedName>
</protein>
<evidence type="ECO:0000259" key="4">
    <source>
        <dbReference type="Pfam" id="PF13476"/>
    </source>
</evidence>
<gene>
    <name evidence="5" type="ORF">ACFSBL_19370</name>
</gene>
<feature type="compositionally biased region" description="Basic and acidic residues" evidence="3">
    <location>
        <begin position="193"/>
        <end position="207"/>
    </location>
</feature>
<keyword evidence="1" id="KW-0175">Coiled coil</keyword>
<dbReference type="PANTHER" id="PTHR32114">
    <property type="entry name" value="ABC TRANSPORTER ABCH.3"/>
    <property type="match status" value="1"/>
</dbReference>
<keyword evidence="6" id="KW-1185">Reference proteome</keyword>
<organism evidence="5 6">
    <name type="scientific">Haloarchaeobius litoreus</name>
    <dbReference type="NCBI Taxonomy" id="755306"/>
    <lineage>
        <taxon>Archaea</taxon>
        <taxon>Methanobacteriati</taxon>
        <taxon>Methanobacteriota</taxon>
        <taxon>Stenosarchaea group</taxon>
        <taxon>Halobacteria</taxon>
        <taxon>Halobacteriales</taxon>
        <taxon>Halorubellaceae</taxon>
        <taxon>Haloarchaeobius</taxon>
    </lineage>
</organism>